<dbReference type="InterPro" id="IPR013761">
    <property type="entry name" value="SAM/pointed_sf"/>
</dbReference>
<dbReference type="EMBL" id="CAJNRF010007055">
    <property type="protein sequence ID" value="CAF2088295.1"/>
    <property type="molecule type" value="Genomic_DNA"/>
</dbReference>
<dbReference type="Proteomes" id="UP000663855">
    <property type="component" value="Unassembled WGS sequence"/>
</dbReference>
<accession>A0A815D3S4</accession>
<dbReference type="Proteomes" id="UP000663824">
    <property type="component" value="Unassembled WGS sequence"/>
</dbReference>
<dbReference type="EMBL" id="CAJOBF010001581">
    <property type="protein sequence ID" value="CAF3964991.1"/>
    <property type="molecule type" value="Genomic_DNA"/>
</dbReference>
<dbReference type="EMBL" id="CAJNRG010005210">
    <property type="protein sequence ID" value="CAF2073581.1"/>
    <property type="molecule type" value="Genomic_DNA"/>
</dbReference>
<reference evidence="1" key="1">
    <citation type="submission" date="2021-02" db="EMBL/GenBank/DDBJ databases">
        <authorList>
            <person name="Nowell W R."/>
        </authorList>
    </citation>
    <scope>NUCLEOTIDE SEQUENCE</scope>
</reference>
<evidence type="ECO:0000313" key="6">
    <source>
        <dbReference type="EMBL" id="CAF4222332.1"/>
    </source>
</evidence>
<protein>
    <recommendedName>
        <fullName evidence="9">SAM domain-containing protein</fullName>
    </recommendedName>
</protein>
<dbReference type="AlphaFoldDB" id="A0A815D3S4"/>
<dbReference type="EMBL" id="CAJNRE010019826">
    <property type="protein sequence ID" value="CAF2212317.1"/>
    <property type="molecule type" value="Genomic_DNA"/>
</dbReference>
<dbReference type="Gene3D" id="1.10.150.50">
    <property type="entry name" value="Transcription Factor, Ets-1"/>
    <property type="match status" value="1"/>
</dbReference>
<evidence type="ECO:0000313" key="3">
    <source>
        <dbReference type="EMBL" id="CAF2088295.1"/>
    </source>
</evidence>
<dbReference type="EMBL" id="CAJNOV010007746">
    <property type="protein sequence ID" value="CAF1295573.1"/>
    <property type="molecule type" value="Genomic_DNA"/>
</dbReference>
<dbReference type="Proteomes" id="UP000681967">
    <property type="component" value="Unassembled WGS sequence"/>
</dbReference>
<organism evidence="1 8">
    <name type="scientific">Rotaria magnacalcarata</name>
    <dbReference type="NCBI Taxonomy" id="392030"/>
    <lineage>
        <taxon>Eukaryota</taxon>
        <taxon>Metazoa</taxon>
        <taxon>Spiralia</taxon>
        <taxon>Gnathifera</taxon>
        <taxon>Rotifera</taxon>
        <taxon>Eurotatoria</taxon>
        <taxon>Bdelloidea</taxon>
        <taxon>Philodinida</taxon>
        <taxon>Philodinidae</taxon>
        <taxon>Rotaria</taxon>
    </lineage>
</organism>
<dbReference type="Proteomes" id="UP000663856">
    <property type="component" value="Unassembled WGS sequence"/>
</dbReference>
<evidence type="ECO:0000313" key="1">
    <source>
        <dbReference type="EMBL" id="CAF1295573.1"/>
    </source>
</evidence>
<dbReference type="Proteomes" id="UP000663887">
    <property type="component" value="Unassembled WGS sequence"/>
</dbReference>
<gene>
    <name evidence="7" type="ORF">BYL167_LOCUS26006</name>
    <name evidence="1" type="ORF">CJN711_LOCUS16652</name>
    <name evidence="4" type="ORF">MBJ925_LOCUS35946</name>
    <name evidence="6" type="ORF">SMN809_LOCUS22774</name>
    <name evidence="5" type="ORF">UXM345_LOCUS14148</name>
    <name evidence="3" type="ORF">WKI299_LOCUS17657</name>
    <name evidence="2" type="ORF">XDN619_LOCUS13082</name>
</gene>
<proteinExistence type="predicted"/>
<sequence>MSERLTSDMSYWLKFVSDSNLSVNNSIILKYSMALADCYSTIEELLASDENELNELGITNPADRSRLLKQAHLLTNKTNEQSLAKRRSTFANRIIENWLGDSQTTRLNSSVLSKSSCNLSPAMLSRISLNDRPTSVIYPYEEPTSEIRKRNFGHLMEPEEKVMTVDDNGKIQTRPASLLSSSPLDYQGVLKKVPSTSVHGLRTTKSLSNTISLQKKVVGTDRLKRLDSSASLFQRQTSLISKKVTNLTNKLVNPFAIMKKKIEPSVESEIDLRTNMKRQVSIIENNNDITITSQRTVTITPLKRTREEDNEPKERRKVQLLSVNNDIRRPTSGLFAYDEEEPKRSVMPVQTLGSKRFKLGATTSFLTRSLANYGLIE</sequence>
<dbReference type="EMBL" id="CAJOBH010028282">
    <property type="protein sequence ID" value="CAF4262946.1"/>
    <property type="molecule type" value="Genomic_DNA"/>
</dbReference>
<evidence type="ECO:0000313" key="7">
    <source>
        <dbReference type="EMBL" id="CAF4262946.1"/>
    </source>
</evidence>
<evidence type="ECO:0000313" key="8">
    <source>
        <dbReference type="Proteomes" id="UP000663855"/>
    </source>
</evidence>
<name>A0A815D3S4_9BILA</name>
<evidence type="ECO:0008006" key="9">
    <source>
        <dbReference type="Google" id="ProtNLM"/>
    </source>
</evidence>
<dbReference type="Proteomes" id="UP000676336">
    <property type="component" value="Unassembled WGS sequence"/>
</dbReference>
<dbReference type="EMBL" id="CAJOBI010021968">
    <property type="protein sequence ID" value="CAF4222332.1"/>
    <property type="molecule type" value="Genomic_DNA"/>
</dbReference>
<evidence type="ECO:0000313" key="2">
    <source>
        <dbReference type="EMBL" id="CAF2073581.1"/>
    </source>
</evidence>
<dbReference type="Proteomes" id="UP000663842">
    <property type="component" value="Unassembled WGS sequence"/>
</dbReference>
<evidence type="ECO:0000313" key="4">
    <source>
        <dbReference type="EMBL" id="CAF2212317.1"/>
    </source>
</evidence>
<comment type="caution">
    <text evidence="1">The sequence shown here is derived from an EMBL/GenBank/DDBJ whole genome shotgun (WGS) entry which is preliminary data.</text>
</comment>
<evidence type="ECO:0000313" key="5">
    <source>
        <dbReference type="EMBL" id="CAF3964991.1"/>
    </source>
</evidence>